<name>A0A2S3WIU7_PSEPU</name>
<protein>
    <submittedName>
        <fullName evidence="1">Uncharacterized protein</fullName>
    </submittedName>
</protein>
<dbReference type="EMBL" id="MIND01000018">
    <property type="protein sequence ID" value="POF90548.1"/>
    <property type="molecule type" value="Genomic_DNA"/>
</dbReference>
<reference evidence="1 2" key="1">
    <citation type="submission" date="2016-08" db="EMBL/GenBank/DDBJ databases">
        <authorList>
            <person name="Seilhamer J.J."/>
        </authorList>
    </citation>
    <scope>NUCLEOTIDE SEQUENCE [LARGE SCALE GENOMIC DNA]</scope>
    <source>
        <strain evidence="1 2">KT-27</strain>
    </source>
</reference>
<evidence type="ECO:0000313" key="2">
    <source>
        <dbReference type="Proteomes" id="UP000237194"/>
    </source>
</evidence>
<sequence length="64" mass="6400">MATHATITVIGSVTNTVVIESGMITATMTADRRKGVGIQGAMATVIAARMAGAMIAIGIGEVLP</sequence>
<proteinExistence type="predicted"/>
<evidence type="ECO:0000313" key="1">
    <source>
        <dbReference type="EMBL" id="POF90548.1"/>
    </source>
</evidence>
<reference evidence="1 2" key="2">
    <citation type="submission" date="2018-03" db="EMBL/GenBank/DDBJ databases">
        <title>Draft genome of Pseudomonas putida strain KT-27.</title>
        <authorList>
            <person name="Yoshizawa S."/>
            <person name="Khan N.H."/>
            <person name="Nishimura M."/>
            <person name="Chiura H.X."/>
            <person name="Ogura Y."/>
            <person name="Hayashi T."/>
            <person name="Kogure K."/>
        </authorList>
    </citation>
    <scope>NUCLEOTIDE SEQUENCE [LARGE SCALE GENOMIC DNA]</scope>
    <source>
        <strain evidence="1 2">KT-27</strain>
    </source>
</reference>
<accession>A0A2S3WIU7</accession>
<organism evidence="1 2">
    <name type="scientific">Pseudomonas putida</name>
    <name type="common">Arthrobacter siderocapsulatus</name>
    <dbReference type="NCBI Taxonomy" id="303"/>
    <lineage>
        <taxon>Bacteria</taxon>
        <taxon>Pseudomonadati</taxon>
        <taxon>Pseudomonadota</taxon>
        <taxon>Gammaproteobacteria</taxon>
        <taxon>Pseudomonadales</taxon>
        <taxon>Pseudomonadaceae</taxon>
        <taxon>Pseudomonas</taxon>
    </lineage>
</organism>
<dbReference type="AlphaFoldDB" id="A0A2S3WIU7"/>
<dbReference type="Proteomes" id="UP000237194">
    <property type="component" value="Unassembled WGS sequence"/>
</dbReference>
<gene>
    <name evidence="1" type="ORF">BGP80_22420</name>
</gene>
<comment type="caution">
    <text evidence="1">The sequence shown here is derived from an EMBL/GenBank/DDBJ whole genome shotgun (WGS) entry which is preliminary data.</text>
</comment>